<evidence type="ECO:0000256" key="2">
    <source>
        <dbReference type="ARBA" id="ARBA00022475"/>
    </source>
</evidence>
<dbReference type="PANTHER" id="PTHR33529">
    <property type="entry name" value="SLR0882 PROTEIN-RELATED"/>
    <property type="match status" value="1"/>
</dbReference>
<proteinExistence type="predicted"/>
<protein>
    <submittedName>
        <fullName evidence="7">LptF/LptG family permease</fullName>
    </submittedName>
</protein>
<organism evidence="7 8">
    <name type="scientific">Gomphosphaeria aponina SAG 52.96 = DSM 107014</name>
    <dbReference type="NCBI Taxonomy" id="1521640"/>
    <lineage>
        <taxon>Bacteria</taxon>
        <taxon>Bacillati</taxon>
        <taxon>Cyanobacteriota</taxon>
        <taxon>Cyanophyceae</taxon>
        <taxon>Oscillatoriophycideae</taxon>
        <taxon>Chroococcales</taxon>
        <taxon>Gomphosphaeriaceae</taxon>
        <taxon>Gomphosphaeria</taxon>
    </lineage>
</organism>
<dbReference type="PANTHER" id="PTHR33529:SF6">
    <property type="entry name" value="YJGP_YJGQ FAMILY PERMEASE"/>
    <property type="match status" value="1"/>
</dbReference>
<accession>A0A941JMH3</accession>
<dbReference type="InterPro" id="IPR005495">
    <property type="entry name" value="LptG/LptF_permease"/>
</dbReference>
<comment type="caution">
    <text evidence="7">The sequence shown here is derived from an EMBL/GenBank/DDBJ whole genome shotgun (WGS) entry which is preliminary data.</text>
</comment>
<keyword evidence="5 6" id="KW-0472">Membrane</keyword>
<gene>
    <name evidence="7" type="ORF">DSM107014_09985</name>
</gene>
<dbReference type="Pfam" id="PF03739">
    <property type="entry name" value="LptF_LptG"/>
    <property type="match status" value="1"/>
</dbReference>
<keyword evidence="2" id="KW-1003">Cell membrane</keyword>
<evidence type="ECO:0000256" key="3">
    <source>
        <dbReference type="ARBA" id="ARBA00022692"/>
    </source>
</evidence>
<evidence type="ECO:0000256" key="1">
    <source>
        <dbReference type="ARBA" id="ARBA00004651"/>
    </source>
</evidence>
<dbReference type="Proteomes" id="UP000767446">
    <property type="component" value="Unassembled WGS sequence"/>
</dbReference>
<feature type="transmembrane region" description="Helical" evidence="6">
    <location>
        <begin position="111"/>
        <end position="132"/>
    </location>
</feature>
<sequence length="387" mass="42926">MTKKKNWLTAANIGLSIMDRYITAELIGPLLFGMGLFTSLGLAIGTLFDLVRKVTESGLLLSIAIKVLLLKMPGFIVLAFPMSMLLATLMAYSRLSSDSELIAMRSVGISIYRIVIPGIIISLLVTGITFLFNSFVAPAANYQASIVLDKALDEIKPTFKETNIIYPEYNEIRREDGSKDTVLTRIFYAEEFNGQRMKNVTILDRSQEGVSQIVTSQEATWNISENKWDFFKGTIYAIAADGSYRNILRFEHQQLALPRAPLDLAKRGLDYDEMNIFQAQEYLKILQLSGDEKKIRKLKVRIQEKISLPFVCLVFGLVGAALGLRPSNNSKATSFGICVTLIFAYYLLSFITSSLGVLGAFSPFMAAWLPNLLGLGAGGFLLFQSAK</sequence>
<feature type="transmembrane region" description="Helical" evidence="6">
    <location>
        <begin position="68"/>
        <end position="90"/>
    </location>
</feature>
<evidence type="ECO:0000256" key="6">
    <source>
        <dbReference type="SAM" id="Phobius"/>
    </source>
</evidence>
<dbReference type="GO" id="GO:0015920">
    <property type="term" value="P:lipopolysaccharide transport"/>
    <property type="evidence" value="ECO:0007669"/>
    <property type="project" value="TreeGrafter"/>
</dbReference>
<dbReference type="EMBL" id="JADQBC010000060">
    <property type="protein sequence ID" value="MBR8828209.1"/>
    <property type="molecule type" value="Genomic_DNA"/>
</dbReference>
<dbReference type="GO" id="GO:0043190">
    <property type="term" value="C:ATP-binding cassette (ABC) transporter complex"/>
    <property type="evidence" value="ECO:0007669"/>
    <property type="project" value="TreeGrafter"/>
</dbReference>
<keyword evidence="3 6" id="KW-0812">Transmembrane</keyword>
<feature type="transmembrane region" description="Helical" evidence="6">
    <location>
        <begin position="306"/>
        <end position="324"/>
    </location>
</feature>
<feature type="transmembrane region" description="Helical" evidence="6">
    <location>
        <begin position="21"/>
        <end position="48"/>
    </location>
</feature>
<dbReference type="AlphaFoldDB" id="A0A941JMH3"/>
<evidence type="ECO:0000256" key="4">
    <source>
        <dbReference type="ARBA" id="ARBA00022989"/>
    </source>
</evidence>
<feature type="transmembrane region" description="Helical" evidence="6">
    <location>
        <begin position="364"/>
        <end position="383"/>
    </location>
</feature>
<evidence type="ECO:0000313" key="8">
    <source>
        <dbReference type="Proteomes" id="UP000767446"/>
    </source>
</evidence>
<feature type="transmembrane region" description="Helical" evidence="6">
    <location>
        <begin position="336"/>
        <end position="358"/>
    </location>
</feature>
<reference evidence="7" key="1">
    <citation type="submission" date="2021-02" db="EMBL/GenBank/DDBJ databases">
        <title>Metagenome analyses of Stigonema ocellatum DSM 106950, Chlorogloea purpurea SAG 13.99 and Gomphosphaeria aponina DSM 107014.</title>
        <authorList>
            <person name="Marter P."/>
            <person name="Huang S."/>
        </authorList>
    </citation>
    <scope>NUCLEOTIDE SEQUENCE</scope>
    <source>
        <strain evidence="7">JP213</strain>
    </source>
</reference>
<name>A0A941JMH3_9CHRO</name>
<evidence type="ECO:0000313" key="7">
    <source>
        <dbReference type="EMBL" id="MBR8828209.1"/>
    </source>
</evidence>
<keyword evidence="4 6" id="KW-1133">Transmembrane helix</keyword>
<comment type="subcellular location">
    <subcellularLocation>
        <location evidence="1">Cell membrane</location>
        <topology evidence="1">Multi-pass membrane protein</topology>
    </subcellularLocation>
</comment>
<evidence type="ECO:0000256" key="5">
    <source>
        <dbReference type="ARBA" id="ARBA00023136"/>
    </source>
</evidence>